<evidence type="ECO:0000313" key="5">
    <source>
        <dbReference type="EMBL" id="MBC8600480.1"/>
    </source>
</evidence>
<accession>A0A3D8HIS8</accession>
<evidence type="ECO:0000313" key="6">
    <source>
        <dbReference type="EMBL" id="RDU50783.1"/>
    </source>
</evidence>
<dbReference type="PANTHER" id="PTHR45586:SF1">
    <property type="entry name" value="LIPOPOLYSACCHARIDE ASSEMBLY PROTEIN B"/>
    <property type="match status" value="1"/>
</dbReference>
<dbReference type="Pfam" id="PF13432">
    <property type="entry name" value="TPR_16"/>
    <property type="match status" value="3"/>
</dbReference>
<dbReference type="InterPro" id="IPR011990">
    <property type="entry name" value="TPR-like_helical_dom_sf"/>
</dbReference>
<keyword evidence="4" id="KW-0732">Signal</keyword>
<dbReference type="EMBL" id="QREV01000003">
    <property type="protein sequence ID" value="RDU50783.1"/>
    <property type="molecule type" value="Genomic_DNA"/>
</dbReference>
<feature type="chain" id="PRO_5017673314" evidence="4">
    <location>
        <begin position="20"/>
        <end position="528"/>
    </location>
</feature>
<feature type="signal peptide" evidence="4">
    <location>
        <begin position="1"/>
        <end position="19"/>
    </location>
</feature>
<protein>
    <submittedName>
        <fullName evidence="5">Tetratricopeptide repeat protein</fullName>
    </submittedName>
</protein>
<evidence type="ECO:0000313" key="8">
    <source>
        <dbReference type="Proteomes" id="UP000629596"/>
    </source>
</evidence>
<evidence type="ECO:0000256" key="2">
    <source>
        <dbReference type="ARBA" id="ARBA00022803"/>
    </source>
</evidence>
<dbReference type="PANTHER" id="PTHR45586">
    <property type="entry name" value="TPR REPEAT-CONTAINING PROTEIN PA4667"/>
    <property type="match status" value="1"/>
</dbReference>
<dbReference type="SMART" id="SM00028">
    <property type="entry name" value="TPR"/>
    <property type="match status" value="8"/>
</dbReference>
<comment type="caution">
    <text evidence="6">The sequence shown here is derived from an EMBL/GenBank/DDBJ whole genome shotgun (WGS) entry which is preliminary data.</text>
</comment>
<dbReference type="AlphaFoldDB" id="A0A3D8HIS8"/>
<dbReference type="InterPro" id="IPR019734">
    <property type="entry name" value="TPR_rpt"/>
</dbReference>
<reference evidence="5 8" key="2">
    <citation type="submission" date="2020-08" db="EMBL/GenBank/DDBJ databases">
        <title>Genome public.</title>
        <authorList>
            <person name="Liu C."/>
            <person name="Sun Q."/>
        </authorList>
    </citation>
    <scope>NUCLEOTIDE SEQUENCE [LARGE SCALE GENOMIC DNA]</scope>
    <source>
        <strain evidence="5 8">426_9</strain>
    </source>
</reference>
<dbReference type="SUPFAM" id="SSF48452">
    <property type="entry name" value="TPR-like"/>
    <property type="match status" value="2"/>
</dbReference>
<name>A0A3D8HIS8_9BACT</name>
<dbReference type="Gene3D" id="1.25.40.10">
    <property type="entry name" value="Tetratricopeptide repeat domain"/>
    <property type="match status" value="4"/>
</dbReference>
<dbReference type="InterPro" id="IPR051012">
    <property type="entry name" value="CellSynth/LPSAsmb/PSIAsmb"/>
</dbReference>
<evidence type="ECO:0000256" key="3">
    <source>
        <dbReference type="PROSITE-ProRule" id="PRU00339"/>
    </source>
</evidence>
<evidence type="ECO:0000313" key="7">
    <source>
        <dbReference type="Proteomes" id="UP000256321"/>
    </source>
</evidence>
<keyword evidence="8" id="KW-1185">Reference proteome</keyword>
<feature type="repeat" description="TPR" evidence="3">
    <location>
        <begin position="52"/>
        <end position="85"/>
    </location>
</feature>
<evidence type="ECO:0000256" key="4">
    <source>
        <dbReference type="SAM" id="SignalP"/>
    </source>
</evidence>
<reference evidence="6 7" key="1">
    <citation type="submission" date="2018-07" db="EMBL/GenBank/DDBJ databases">
        <title>Parabacteroides acidifaciens nov. sp., isolated from human feces.</title>
        <authorList>
            <person name="Wang Y.J."/>
        </authorList>
    </citation>
    <scope>NUCLEOTIDE SEQUENCE [LARGE SCALE GENOMIC DNA]</scope>
    <source>
        <strain evidence="6 7">426-9</strain>
    </source>
</reference>
<dbReference type="EMBL" id="JACRTI010000003">
    <property type="protein sequence ID" value="MBC8600480.1"/>
    <property type="molecule type" value="Genomic_DNA"/>
</dbReference>
<dbReference type="RefSeq" id="WP_115498004.1">
    <property type="nucleotide sequence ID" value="NZ_JACRTI010000003.1"/>
</dbReference>
<proteinExistence type="predicted"/>
<organism evidence="6 7">
    <name type="scientific">Parabacteroides acidifaciens</name>
    <dbReference type="NCBI Taxonomy" id="2290935"/>
    <lineage>
        <taxon>Bacteria</taxon>
        <taxon>Pseudomonadati</taxon>
        <taxon>Bacteroidota</taxon>
        <taxon>Bacteroidia</taxon>
        <taxon>Bacteroidales</taxon>
        <taxon>Tannerellaceae</taxon>
        <taxon>Parabacteroides</taxon>
    </lineage>
</organism>
<gene>
    <name evidence="6" type="ORF">DWU89_01975</name>
    <name evidence="5" type="ORF">H8784_01950</name>
</gene>
<dbReference type="Proteomes" id="UP000629596">
    <property type="component" value="Unassembled WGS sequence"/>
</dbReference>
<evidence type="ECO:0000256" key="1">
    <source>
        <dbReference type="ARBA" id="ARBA00022737"/>
    </source>
</evidence>
<dbReference type="Proteomes" id="UP000256321">
    <property type="component" value="Unassembled WGS sequence"/>
</dbReference>
<feature type="repeat" description="TPR" evidence="3">
    <location>
        <begin position="484"/>
        <end position="517"/>
    </location>
</feature>
<sequence length="528" mass="59289">MRRNIYILIISLLATIAYADNNPGIDFYQAGEPDIARKLFEKQLDNSPVEKAIACYYLGEIAYNAGQLPEAQNYYKQGWEANPEYALSKVGEGKLLLKTDKSAAVKAFDAAIKVNKKDADTYVAIASAYAANGMATEAAASLENARKYNPNAPSLYLYEGDRLLSENKPGDAAGKYEQAIHFDPDCRIAYLKYAEVYQSVTPALSVEMLQKVLASHPDYLLAQRTLGNIYSQEGAYAKAIDAYSRYMAGGFYSVDNLVHYASALFFNKQYDEAARAIAEGKSIDPDNFLLKRLSFYSACETGNYREGLDEATAFFNIPDGKFIWQDYLYYGRLLNKSEQYEQSLVALQKAQALCNSDTHPEIYKDIADANLNKGDDKAAILAYTKYIEQAGEAAEASDFYQLGKYYYGAAVKDSTLATGYLTKADSLFAIVKERVPSSHLGLLWQARTNSLMDPETVKGQAKPYYESCIPLLEKDKDKYQKELSECYRYLGYFYYLKQDMDSSRTYWNKILDIDPGNKTALEALKNIK</sequence>
<keyword evidence="2 3" id="KW-0802">TPR repeat</keyword>
<keyword evidence="1" id="KW-0677">Repeat</keyword>
<dbReference type="PROSITE" id="PS50005">
    <property type="entry name" value="TPR"/>
    <property type="match status" value="2"/>
</dbReference>